<comment type="caution">
    <text evidence="2">The sequence shown here is derived from an EMBL/GenBank/DDBJ whole genome shotgun (WGS) entry which is preliminary data.</text>
</comment>
<feature type="region of interest" description="Disordered" evidence="1">
    <location>
        <begin position="1"/>
        <end position="142"/>
    </location>
</feature>
<feature type="compositionally biased region" description="Polar residues" evidence="1">
    <location>
        <begin position="244"/>
        <end position="255"/>
    </location>
</feature>
<feature type="compositionally biased region" description="Polar residues" evidence="1">
    <location>
        <begin position="71"/>
        <end position="91"/>
    </location>
</feature>
<dbReference type="Proteomes" id="UP001153069">
    <property type="component" value="Unassembled WGS sequence"/>
</dbReference>
<proteinExistence type="predicted"/>
<evidence type="ECO:0000313" key="3">
    <source>
        <dbReference type="Proteomes" id="UP001153069"/>
    </source>
</evidence>
<accession>A0A9N8EWC4</accession>
<evidence type="ECO:0000256" key="1">
    <source>
        <dbReference type="SAM" id="MobiDB-lite"/>
    </source>
</evidence>
<dbReference type="EMBL" id="CAICTM010002198">
    <property type="protein sequence ID" value="CAB9528332.1"/>
    <property type="molecule type" value="Genomic_DNA"/>
</dbReference>
<reference evidence="2" key="1">
    <citation type="submission" date="2020-06" db="EMBL/GenBank/DDBJ databases">
        <authorList>
            <consortium name="Plant Systems Biology data submission"/>
        </authorList>
    </citation>
    <scope>NUCLEOTIDE SEQUENCE</scope>
    <source>
        <strain evidence="2">D6</strain>
    </source>
</reference>
<organism evidence="2 3">
    <name type="scientific">Seminavis robusta</name>
    <dbReference type="NCBI Taxonomy" id="568900"/>
    <lineage>
        <taxon>Eukaryota</taxon>
        <taxon>Sar</taxon>
        <taxon>Stramenopiles</taxon>
        <taxon>Ochrophyta</taxon>
        <taxon>Bacillariophyta</taxon>
        <taxon>Bacillariophyceae</taxon>
        <taxon>Bacillariophycidae</taxon>
        <taxon>Naviculales</taxon>
        <taxon>Naviculaceae</taxon>
        <taxon>Seminavis</taxon>
    </lineage>
</organism>
<dbReference type="AlphaFoldDB" id="A0A9N8EWC4"/>
<keyword evidence="3" id="KW-1185">Reference proteome</keyword>
<feature type="region of interest" description="Disordered" evidence="1">
    <location>
        <begin position="243"/>
        <end position="268"/>
    </location>
</feature>
<name>A0A9N8EWC4_9STRA</name>
<protein>
    <submittedName>
        <fullName evidence="2">Uncharacterized protein</fullName>
    </submittedName>
</protein>
<evidence type="ECO:0000313" key="2">
    <source>
        <dbReference type="EMBL" id="CAB9528332.1"/>
    </source>
</evidence>
<feature type="compositionally biased region" description="Polar residues" evidence="1">
    <location>
        <begin position="189"/>
        <end position="201"/>
    </location>
</feature>
<feature type="region of interest" description="Disordered" evidence="1">
    <location>
        <begin position="189"/>
        <end position="222"/>
    </location>
</feature>
<gene>
    <name evidence="2" type="ORF">SEMRO_2200_G318810.1</name>
</gene>
<sequence length="309" mass="32840">MGGSNELHGDGQDSSSRDVANPPDNLDLSAVLDSLIKHTETETTQHQYRDEEESDATKAQVAEEAKKTPAGFSTTDNSTTGTNASQQATNEAKSEEEEDGATTKIRENGSEQAGLKMAEHPTDEQSNAGGAKNPPVATVDCSLHQTDEEFAAKFAARRSMERNFGAGRIQAPLLTDCCFKTDQAINATNYDNNPKNDQTPKNCAAQPDPRGPGTSELNMEQGKCPLKPQPVASIATCGIGLQPQAAQSPHTNNSPPAMVPNQPGNSPTELVSVLPLILSRERPQSLPGAYRGENMQLVQSLDFDLVGAG</sequence>
<feature type="compositionally biased region" description="Basic and acidic residues" evidence="1">
    <location>
        <begin position="35"/>
        <end position="49"/>
    </location>
</feature>